<keyword evidence="1" id="KW-1133">Transmembrane helix</keyword>
<dbReference type="Proteomes" id="UP001243623">
    <property type="component" value="Chromosome"/>
</dbReference>
<keyword evidence="3" id="KW-1185">Reference proteome</keyword>
<feature type="transmembrane region" description="Helical" evidence="1">
    <location>
        <begin position="16"/>
        <end position="35"/>
    </location>
</feature>
<evidence type="ECO:0000313" key="3">
    <source>
        <dbReference type="Proteomes" id="UP001243623"/>
    </source>
</evidence>
<dbReference type="Pfam" id="PF06196">
    <property type="entry name" value="DUF997"/>
    <property type="match status" value="1"/>
</dbReference>
<organism evidence="2 3">
    <name type="scientific">Selenobaculum gibii</name>
    <dbReference type="NCBI Taxonomy" id="3054208"/>
    <lineage>
        <taxon>Bacteria</taxon>
        <taxon>Bacillati</taxon>
        <taxon>Bacillota</taxon>
        <taxon>Negativicutes</taxon>
        <taxon>Selenomonadales</taxon>
        <taxon>Selenomonadaceae</taxon>
        <taxon>Selenobaculum</taxon>
    </lineage>
</organism>
<reference evidence="2" key="1">
    <citation type="submission" date="2023-03" db="EMBL/GenBank/DDBJ databases">
        <title>Selenobaculum gbiensis gen. nov. sp. nov., a new bacterium isolated from the gut microbiota of IBD patient.</title>
        <authorList>
            <person name="Yeo S."/>
            <person name="Park H."/>
            <person name="Huh C.S."/>
        </authorList>
    </citation>
    <scope>NUCLEOTIDE SEQUENCE</scope>
    <source>
        <strain evidence="2">ICN-92133</strain>
    </source>
</reference>
<protein>
    <submittedName>
        <fullName evidence="2">YhdT family protein</fullName>
    </submittedName>
</protein>
<evidence type="ECO:0000256" key="1">
    <source>
        <dbReference type="SAM" id="Phobius"/>
    </source>
</evidence>
<sequence length="83" mass="9440">MTNEKKYHQVRKEAKATGLALLAIIIFWIIAGFGAATLDIKIFRLPLWVITSCFGTWLFGVAIVCFLITKVFKDMDLEDTEDE</sequence>
<dbReference type="KEGG" id="sgbi:P3F81_11350"/>
<evidence type="ECO:0000313" key="2">
    <source>
        <dbReference type="EMBL" id="WIW70466.1"/>
    </source>
</evidence>
<dbReference type="InterPro" id="IPR010398">
    <property type="entry name" value="DUF997"/>
</dbReference>
<keyword evidence="1" id="KW-0812">Transmembrane</keyword>
<dbReference type="EMBL" id="CP120678">
    <property type="protein sequence ID" value="WIW70466.1"/>
    <property type="molecule type" value="Genomic_DNA"/>
</dbReference>
<gene>
    <name evidence="2" type="ORF">P3F81_11350</name>
</gene>
<name>A0A9Y2AI81_9FIRM</name>
<dbReference type="AlphaFoldDB" id="A0A9Y2AI81"/>
<accession>A0A9Y2AI81</accession>
<proteinExistence type="predicted"/>
<feature type="transmembrane region" description="Helical" evidence="1">
    <location>
        <begin position="47"/>
        <end position="68"/>
    </location>
</feature>
<dbReference type="RefSeq" id="WP_147669664.1">
    <property type="nucleotide sequence ID" value="NZ_CP120678.1"/>
</dbReference>
<keyword evidence="1" id="KW-0472">Membrane</keyword>